<dbReference type="SMART" id="SM00156">
    <property type="entry name" value="PP2Ac"/>
    <property type="match status" value="1"/>
</dbReference>
<dbReference type="PRINTS" id="PR00114">
    <property type="entry name" value="STPHPHTASE"/>
</dbReference>
<evidence type="ECO:0000313" key="6">
    <source>
        <dbReference type="RefSeq" id="XP_026687580.1"/>
    </source>
</evidence>
<keyword evidence="2" id="KW-0378">Hydrolase</keyword>
<keyword evidence="3" id="KW-0464">Manganese</keyword>
<evidence type="ECO:0000256" key="1">
    <source>
        <dbReference type="ARBA" id="ARBA00022723"/>
    </source>
</evidence>
<dbReference type="GO" id="GO:0046872">
    <property type="term" value="F:metal ion binding"/>
    <property type="evidence" value="ECO:0007669"/>
    <property type="project" value="UniProtKB-KW"/>
</dbReference>
<dbReference type="PaxDb" id="121845-A0A3Q0JL63"/>
<dbReference type="GeneID" id="103520803"/>
<dbReference type="InterPro" id="IPR006186">
    <property type="entry name" value="Ser/Thr-sp_prot-phosphatase"/>
</dbReference>
<evidence type="ECO:0000313" key="5">
    <source>
        <dbReference type="Proteomes" id="UP000079169"/>
    </source>
</evidence>
<evidence type="ECO:0000256" key="2">
    <source>
        <dbReference type="ARBA" id="ARBA00022801"/>
    </source>
</evidence>
<organism evidence="5 6">
    <name type="scientific">Diaphorina citri</name>
    <name type="common">Asian citrus psyllid</name>
    <dbReference type="NCBI Taxonomy" id="121845"/>
    <lineage>
        <taxon>Eukaryota</taxon>
        <taxon>Metazoa</taxon>
        <taxon>Ecdysozoa</taxon>
        <taxon>Arthropoda</taxon>
        <taxon>Hexapoda</taxon>
        <taxon>Insecta</taxon>
        <taxon>Pterygota</taxon>
        <taxon>Neoptera</taxon>
        <taxon>Paraneoptera</taxon>
        <taxon>Hemiptera</taxon>
        <taxon>Sternorrhyncha</taxon>
        <taxon>Psylloidea</taxon>
        <taxon>Psyllidae</taxon>
        <taxon>Diaphorininae</taxon>
        <taxon>Diaphorina</taxon>
    </lineage>
</organism>
<dbReference type="InterPro" id="IPR029052">
    <property type="entry name" value="Metallo-depent_PP-like"/>
</dbReference>
<keyword evidence="1" id="KW-0479">Metal-binding</keyword>
<dbReference type="PANTHER" id="PTHR45619">
    <property type="entry name" value="SERINE/THREONINE-PROTEIN PHOSPHATASE PP2A-RELATED"/>
    <property type="match status" value="1"/>
</dbReference>
<sequence length="183" mass="20700">MSHKLDEWVEIAQQCKYLPENELKTLCDFVCSILNEESNVQHVSTPVTVCGDIHGQVCKLLGSSLSGAFCDLVWSDPAEVETWTVSPRGAGWLFGAKVTHEFIHINHLKLICRAHQLVHEGYKYMFDGNLVTIWSAPNYCYRCGNIASILKFNSVDNRTPALFQAVPNEERVIPDRVITPYFL</sequence>
<dbReference type="GO" id="GO:0004722">
    <property type="term" value="F:protein serine/threonine phosphatase activity"/>
    <property type="evidence" value="ECO:0007669"/>
    <property type="project" value="InterPro"/>
</dbReference>
<name>A0A3Q0JL63_DIACI</name>
<dbReference type="InterPro" id="IPR047129">
    <property type="entry name" value="PPA2-like"/>
</dbReference>
<protein>
    <submittedName>
        <fullName evidence="6">Serine/threonine-protein phosphatase 6 catalytic subunit</fullName>
    </submittedName>
</protein>
<gene>
    <name evidence="6" type="primary">LOC103520803</name>
</gene>
<reference evidence="6" key="1">
    <citation type="submission" date="2025-08" db="UniProtKB">
        <authorList>
            <consortium name="RefSeq"/>
        </authorList>
    </citation>
    <scope>IDENTIFICATION</scope>
</reference>
<dbReference type="SUPFAM" id="SSF56300">
    <property type="entry name" value="Metallo-dependent phosphatases"/>
    <property type="match status" value="2"/>
</dbReference>
<evidence type="ECO:0000259" key="4">
    <source>
        <dbReference type="SMART" id="SM00156"/>
    </source>
</evidence>
<dbReference type="Gene3D" id="3.60.21.10">
    <property type="match status" value="2"/>
</dbReference>
<dbReference type="Proteomes" id="UP000079169">
    <property type="component" value="Unplaced"/>
</dbReference>
<dbReference type="STRING" id="121845.A0A3Q0JL63"/>
<proteinExistence type="predicted"/>
<accession>A0A3Q0JL63</accession>
<evidence type="ECO:0000256" key="3">
    <source>
        <dbReference type="ARBA" id="ARBA00023211"/>
    </source>
</evidence>
<dbReference type="RefSeq" id="XP_026687580.1">
    <property type="nucleotide sequence ID" value="XM_026831779.1"/>
</dbReference>
<feature type="domain" description="Serine/threonine specific protein phosphatases" evidence="4">
    <location>
        <begin position="18"/>
        <end position="167"/>
    </location>
</feature>
<dbReference type="KEGG" id="dci:103520803"/>
<dbReference type="AlphaFoldDB" id="A0A3Q0JL63"/>
<keyword evidence="5" id="KW-1185">Reference proteome</keyword>